<gene>
    <name evidence="9" type="ORF">FB466_0542</name>
</gene>
<dbReference type="CDD" id="cd00430">
    <property type="entry name" value="PLPDE_III_AR"/>
    <property type="match status" value="1"/>
</dbReference>
<comment type="similarity">
    <text evidence="4">Belongs to the alanine racemase family.</text>
</comment>
<feature type="region of interest" description="Disordered" evidence="7">
    <location>
        <begin position="1"/>
        <end position="25"/>
    </location>
</feature>
<dbReference type="EC" id="5.1.1.1" evidence="4"/>
<organism evidence="9 10">
    <name type="scientific">Klugiella xanthotipulae</name>
    <dbReference type="NCBI Taxonomy" id="244735"/>
    <lineage>
        <taxon>Bacteria</taxon>
        <taxon>Bacillati</taxon>
        <taxon>Actinomycetota</taxon>
        <taxon>Actinomycetes</taxon>
        <taxon>Micrococcales</taxon>
        <taxon>Microbacteriaceae</taxon>
        <taxon>Klugiella</taxon>
    </lineage>
</organism>
<dbReference type="EMBL" id="VFPN01000001">
    <property type="protein sequence ID" value="TQM65730.1"/>
    <property type="molecule type" value="Genomic_DNA"/>
</dbReference>
<feature type="domain" description="Alanine racemase C-terminal" evidence="8">
    <location>
        <begin position="264"/>
        <end position="391"/>
    </location>
</feature>
<evidence type="ECO:0000256" key="4">
    <source>
        <dbReference type="HAMAP-Rule" id="MF_01201"/>
    </source>
</evidence>
<dbReference type="FunFam" id="3.20.20.10:FF:000002">
    <property type="entry name" value="Alanine racemase"/>
    <property type="match status" value="1"/>
</dbReference>
<dbReference type="InterPro" id="IPR000821">
    <property type="entry name" value="Ala_racemase"/>
</dbReference>
<dbReference type="InterPro" id="IPR029066">
    <property type="entry name" value="PLP-binding_barrel"/>
</dbReference>
<dbReference type="InterPro" id="IPR009006">
    <property type="entry name" value="Ala_racemase/Decarboxylase_C"/>
</dbReference>
<feature type="binding site" evidence="4 6">
    <location>
        <position position="333"/>
    </location>
    <ligand>
        <name>substrate</name>
    </ligand>
</feature>
<name>A0A543I5J9_9MICO</name>
<comment type="catalytic activity">
    <reaction evidence="4">
        <text>L-alanine = D-alanine</text>
        <dbReference type="Rhea" id="RHEA:20249"/>
        <dbReference type="ChEBI" id="CHEBI:57416"/>
        <dbReference type="ChEBI" id="CHEBI:57972"/>
        <dbReference type="EC" id="5.1.1.1"/>
    </reaction>
</comment>
<keyword evidence="3 4" id="KW-0413">Isomerase</keyword>
<evidence type="ECO:0000256" key="3">
    <source>
        <dbReference type="ARBA" id="ARBA00023235"/>
    </source>
</evidence>
<feature type="active site" description="Proton acceptor; specific for L-alanine" evidence="4">
    <location>
        <position position="285"/>
    </location>
</feature>
<evidence type="ECO:0000256" key="5">
    <source>
        <dbReference type="PIRSR" id="PIRSR600821-50"/>
    </source>
</evidence>
<dbReference type="SUPFAM" id="SSF51419">
    <property type="entry name" value="PLP-binding barrel"/>
    <property type="match status" value="1"/>
</dbReference>
<dbReference type="PANTHER" id="PTHR30511">
    <property type="entry name" value="ALANINE RACEMASE"/>
    <property type="match status" value="1"/>
</dbReference>
<dbReference type="HAMAP" id="MF_01201">
    <property type="entry name" value="Ala_racemase"/>
    <property type="match status" value="1"/>
</dbReference>
<keyword evidence="10" id="KW-1185">Reference proteome</keyword>
<dbReference type="Gene3D" id="3.20.20.10">
    <property type="entry name" value="Alanine racemase"/>
    <property type="match status" value="1"/>
</dbReference>
<comment type="function">
    <text evidence="4">Catalyzes the interconversion of L-alanine and D-alanine. May also act on other amino acids.</text>
</comment>
<evidence type="ECO:0000259" key="8">
    <source>
        <dbReference type="SMART" id="SM01005"/>
    </source>
</evidence>
<dbReference type="Gene3D" id="2.40.37.10">
    <property type="entry name" value="Lyase, Ornithine Decarboxylase, Chain A, domain 1"/>
    <property type="match status" value="1"/>
</dbReference>
<dbReference type="GO" id="GO:0030170">
    <property type="term" value="F:pyridoxal phosphate binding"/>
    <property type="evidence" value="ECO:0007669"/>
    <property type="project" value="UniProtKB-UniRule"/>
</dbReference>
<accession>A0A543I5J9</accession>
<protein>
    <recommendedName>
        <fullName evidence="4">Alanine racemase</fullName>
        <ecNumber evidence="4">5.1.1.1</ecNumber>
    </recommendedName>
</protein>
<feature type="binding site" evidence="4 6">
    <location>
        <position position="155"/>
    </location>
    <ligand>
        <name>substrate</name>
    </ligand>
</feature>
<dbReference type="SMART" id="SM01005">
    <property type="entry name" value="Ala_racemase_C"/>
    <property type="match status" value="1"/>
</dbReference>
<dbReference type="NCBIfam" id="TIGR00492">
    <property type="entry name" value="alr"/>
    <property type="match status" value="1"/>
</dbReference>
<dbReference type="AlphaFoldDB" id="A0A543I5J9"/>
<dbReference type="PROSITE" id="PS00395">
    <property type="entry name" value="ALANINE_RACEMASE"/>
    <property type="match status" value="1"/>
</dbReference>
<dbReference type="PRINTS" id="PR00992">
    <property type="entry name" value="ALARACEMASE"/>
</dbReference>
<evidence type="ECO:0000313" key="10">
    <source>
        <dbReference type="Proteomes" id="UP000318331"/>
    </source>
</evidence>
<evidence type="ECO:0000256" key="6">
    <source>
        <dbReference type="PIRSR" id="PIRSR600821-52"/>
    </source>
</evidence>
<comment type="pathway">
    <text evidence="4">Amino-acid biosynthesis; D-alanine biosynthesis; D-alanine from L-alanine: step 1/1.</text>
</comment>
<dbReference type="InterPro" id="IPR001608">
    <property type="entry name" value="Ala_racemase_N"/>
</dbReference>
<dbReference type="Proteomes" id="UP000318331">
    <property type="component" value="Unassembled WGS sequence"/>
</dbReference>
<feature type="compositionally biased region" description="Low complexity" evidence="7">
    <location>
        <begin position="1"/>
        <end position="21"/>
    </location>
</feature>
<dbReference type="GO" id="GO:0005829">
    <property type="term" value="C:cytosol"/>
    <property type="evidence" value="ECO:0007669"/>
    <property type="project" value="TreeGrafter"/>
</dbReference>
<feature type="modified residue" description="N6-(pyridoxal phosphate)lysine" evidence="4 5">
    <location>
        <position position="57"/>
    </location>
</feature>
<dbReference type="InterPro" id="IPR011079">
    <property type="entry name" value="Ala_racemase_C"/>
</dbReference>
<dbReference type="SUPFAM" id="SSF50621">
    <property type="entry name" value="Alanine racemase C-terminal domain-like"/>
    <property type="match status" value="1"/>
</dbReference>
<comment type="cofactor">
    <cofactor evidence="1 4 5">
        <name>pyridoxal 5'-phosphate</name>
        <dbReference type="ChEBI" id="CHEBI:597326"/>
    </cofactor>
</comment>
<reference evidence="9 10" key="1">
    <citation type="submission" date="2019-06" db="EMBL/GenBank/DDBJ databases">
        <title>Sequencing the genomes of 1000 actinobacteria strains.</title>
        <authorList>
            <person name="Klenk H.-P."/>
        </authorList>
    </citation>
    <scope>NUCLEOTIDE SEQUENCE [LARGE SCALE GENOMIC DNA]</scope>
    <source>
        <strain evidence="9 10">DSM 18031</strain>
    </source>
</reference>
<keyword evidence="2 4" id="KW-0663">Pyridoxal phosphate</keyword>
<evidence type="ECO:0000256" key="1">
    <source>
        <dbReference type="ARBA" id="ARBA00001933"/>
    </source>
</evidence>
<evidence type="ECO:0000256" key="2">
    <source>
        <dbReference type="ARBA" id="ARBA00022898"/>
    </source>
</evidence>
<comment type="caution">
    <text evidence="9">The sequence shown here is derived from an EMBL/GenBank/DDBJ whole genome shotgun (WGS) entry which is preliminary data.</text>
</comment>
<dbReference type="InterPro" id="IPR020622">
    <property type="entry name" value="Ala_racemase_pyridoxalP-BS"/>
</dbReference>
<dbReference type="UniPathway" id="UPA00042">
    <property type="reaction ID" value="UER00497"/>
</dbReference>
<dbReference type="PANTHER" id="PTHR30511:SF0">
    <property type="entry name" value="ALANINE RACEMASE, CATABOLIC-RELATED"/>
    <property type="match status" value="1"/>
</dbReference>
<evidence type="ECO:0000313" key="9">
    <source>
        <dbReference type="EMBL" id="TQM65730.1"/>
    </source>
</evidence>
<sequence>MTVSETPPGESSPSAPAETSGFGSPMRRARISTAAISDNVRELRRRIPDTTIIAVVKANAYGHGAVESARAALDGGATWLGVADLCEALELREAGIQEPVLFWIHAPGTDFGVAIERGIDVGVNSRAQLDAVTEAARRVGSPAIVQLKCDSGLSRNGIPTAERAEVFARARAYETEGLLRVRGVFSHLSNASEADDRAAVELFMDILAEARAAGLTPELTHIAASAAALSYPGLPVNAVRLGLLLYGLSPLPGQTSADLGLRPAMRLEGTVLHVRRLPAGTGLSYDYTYHTAAETTVVLVGLGYADGIPRAASSVAPVSINGRTYRVSGRVAMDQFIVDVGDDTVQVGDTAVLWGDPADGIPSVEEFASACGTINYEMVTRVGPRVTRVYAS</sequence>
<feature type="active site" description="Proton acceptor; specific for D-alanine" evidence="4">
    <location>
        <position position="57"/>
    </location>
</feature>
<evidence type="ECO:0000256" key="7">
    <source>
        <dbReference type="SAM" id="MobiDB-lite"/>
    </source>
</evidence>
<proteinExistence type="inferred from homology"/>
<dbReference type="GO" id="GO:0008784">
    <property type="term" value="F:alanine racemase activity"/>
    <property type="evidence" value="ECO:0007669"/>
    <property type="project" value="UniProtKB-UniRule"/>
</dbReference>
<dbReference type="Pfam" id="PF01168">
    <property type="entry name" value="Ala_racemase_N"/>
    <property type="match status" value="1"/>
</dbReference>
<dbReference type="GO" id="GO:0030632">
    <property type="term" value="P:D-alanine biosynthetic process"/>
    <property type="evidence" value="ECO:0007669"/>
    <property type="project" value="UniProtKB-UniRule"/>
</dbReference>
<dbReference type="GO" id="GO:0009252">
    <property type="term" value="P:peptidoglycan biosynthetic process"/>
    <property type="evidence" value="ECO:0007669"/>
    <property type="project" value="TreeGrafter"/>
</dbReference>
<dbReference type="Pfam" id="PF00842">
    <property type="entry name" value="Ala_racemase_C"/>
    <property type="match status" value="1"/>
</dbReference>